<proteinExistence type="predicted"/>
<dbReference type="Pfam" id="PF11942">
    <property type="entry name" value="Spt5_N"/>
    <property type="match status" value="1"/>
</dbReference>
<dbReference type="InterPro" id="IPR022581">
    <property type="entry name" value="Spt5_N"/>
</dbReference>
<dbReference type="PANTHER" id="PTHR11125:SF7">
    <property type="entry name" value="TRANSCRIPTION ELONGATION FACTOR SPT5"/>
    <property type="match status" value="1"/>
</dbReference>
<dbReference type="GO" id="GO:0032044">
    <property type="term" value="C:DSIF complex"/>
    <property type="evidence" value="ECO:0007669"/>
    <property type="project" value="TreeGrafter"/>
</dbReference>
<protein>
    <recommendedName>
        <fullName evidence="5">Chromatin elongation factor SPT5</fullName>
    </recommendedName>
</protein>
<dbReference type="PANTHER" id="PTHR11125">
    <property type="entry name" value="SUPPRESSOR OF TY 5"/>
    <property type="match status" value="1"/>
</dbReference>
<evidence type="ECO:0000313" key="4">
    <source>
        <dbReference type="Proteomes" id="UP000807025"/>
    </source>
</evidence>
<evidence type="ECO:0000259" key="2">
    <source>
        <dbReference type="Pfam" id="PF11942"/>
    </source>
</evidence>
<reference evidence="3" key="1">
    <citation type="submission" date="2020-11" db="EMBL/GenBank/DDBJ databases">
        <authorList>
            <consortium name="DOE Joint Genome Institute"/>
            <person name="Ahrendt S."/>
            <person name="Riley R."/>
            <person name="Andreopoulos W."/>
            <person name="Labutti K."/>
            <person name="Pangilinan J."/>
            <person name="Ruiz-Duenas F.J."/>
            <person name="Barrasa J.M."/>
            <person name="Sanchez-Garcia M."/>
            <person name="Camarero S."/>
            <person name="Miyauchi S."/>
            <person name="Serrano A."/>
            <person name="Linde D."/>
            <person name="Babiker R."/>
            <person name="Drula E."/>
            <person name="Ayuso-Fernandez I."/>
            <person name="Pacheco R."/>
            <person name="Padilla G."/>
            <person name="Ferreira P."/>
            <person name="Barriuso J."/>
            <person name="Kellner H."/>
            <person name="Castanera R."/>
            <person name="Alfaro M."/>
            <person name="Ramirez L."/>
            <person name="Pisabarro A.G."/>
            <person name="Kuo A."/>
            <person name="Tritt A."/>
            <person name="Lipzen A."/>
            <person name="He G."/>
            <person name="Yan M."/>
            <person name="Ng V."/>
            <person name="Cullen D."/>
            <person name="Martin F."/>
            <person name="Rosso M.-N."/>
            <person name="Henrissat B."/>
            <person name="Hibbett D."/>
            <person name="Martinez A.T."/>
            <person name="Grigoriev I.V."/>
        </authorList>
    </citation>
    <scope>NUCLEOTIDE SEQUENCE</scope>
    <source>
        <strain evidence="3">ATCC 90797</strain>
    </source>
</reference>
<evidence type="ECO:0000259" key="1">
    <source>
        <dbReference type="Pfam" id="PF03439"/>
    </source>
</evidence>
<dbReference type="InterPro" id="IPR039659">
    <property type="entry name" value="SPT5"/>
</dbReference>
<dbReference type="AlphaFoldDB" id="A0A9P6D340"/>
<comment type="caution">
    <text evidence="3">The sequence shown here is derived from an EMBL/GenBank/DDBJ whole genome shotgun (WGS) entry which is preliminary data.</text>
</comment>
<dbReference type="Proteomes" id="UP000807025">
    <property type="component" value="Unassembled WGS sequence"/>
</dbReference>
<dbReference type="GO" id="GO:0003729">
    <property type="term" value="F:mRNA binding"/>
    <property type="evidence" value="ECO:0007669"/>
    <property type="project" value="TreeGrafter"/>
</dbReference>
<dbReference type="GO" id="GO:0006357">
    <property type="term" value="P:regulation of transcription by RNA polymerase II"/>
    <property type="evidence" value="ECO:0007669"/>
    <property type="project" value="InterPro"/>
</dbReference>
<dbReference type="EMBL" id="MU154635">
    <property type="protein sequence ID" value="KAF9490701.1"/>
    <property type="molecule type" value="Genomic_DNA"/>
</dbReference>
<gene>
    <name evidence="3" type="ORF">BDN71DRAFT_1434488</name>
</gene>
<accession>A0A9P6D340</accession>
<feature type="domain" description="NGN" evidence="1">
    <location>
        <begin position="118"/>
        <end position="182"/>
    </location>
</feature>
<dbReference type="Gene3D" id="3.30.70.940">
    <property type="entry name" value="NusG, N-terminal domain"/>
    <property type="match status" value="1"/>
</dbReference>
<organism evidence="3 4">
    <name type="scientific">Pleurotus eryngii</name>
    <name type="common">Boletus of the steppes</name>
    <dbReference type="NCBI Taxonomy" id="5323"/>
    <lineage>
        <taxon>Eukaryota</taxon>
        <taxon>Fungi</taxon>
        <taxon>Dikarya</taxon>
        <taxon>Basidiomycota</taxon>
        <taxon>Agaricomycotina</taxon>
        <taxon>Agaricomycetes</taxon>
        <taxon>Agaricomycetidae</taxon>
        <taxon>Agaricales</taxon>
        <taxon>Pleurotineae</taxon>
        <taxon>Pleurotaceae</taxon>
        <taxon>Pleurotus</taxon>
    </lineage>
</organism>
<sequence length="632" mass="70625">MQFDIFDLRSILAFLDIEAGVDNSDDDDDDGGDGVDADDLISDAPEISSSVLITDRHHTDQLEHWNTDAESMVNAIMDRYRSSQGSAWKAQHTAERKKYTEGWKTTVAYLPSVTDGDIWKVAVTPGTELNVVATIFNKVSALEIDGVESAFYREGIPSVVYVKARNYGAALTVLKGINNVWLRYYKAEGGPVDLVPISERLALLAMDNKFVNEVKKMVNEQQRFVRIRDRTRYRHNLGIIANYNMDARHALVLVVPRELIAVRGRRQHLAAPPALKMDYFVEGEECHSSDWALLTSDGIRNLDSVSSDGQYLSGLEVRRVDVDKLVYHDIHPAAHELDLFEATWDDEIWKFINHARYLQICQGEKFEVTQGPWKGFKGVVGEAIVTEPTLSVRLKGRYCWEDIEVPKEDLAHTGLQGSITTVKAGPYTGLKGKIRSYLRHMVVISPDTDAEQTIDVRVLDIQRTIDLGDEVEIMMGLLKGCSGFYVGVDKAKAEIYLDDPASAEGKEAPQVIGRMVSIPFACIQTPPDTWNAQIMAQSSQSRPTPFQLPPNTWNSQDSQAMYTGDPFRGLEVVIVDHALKGYEGHIVGSRLVNPYIIDNPNGGDDQSTEDTEDAAILEFEVNKLNHITSYTT</sequence>
<dbReference type="InterPro" id="IPR036735">
    <property type="entry name" value="NGN_dom_sf"/>
</dbReference>
<dbReference type="InterPro" id="IPR005100">
    <property type="entry name" value="NGN-domain"/>
</dbReference>
<dbReference type="OrthoDB" id="3062855at2759"/>
<evidence type="ECO:0000313" key="3">
    <source>
        <dbReference type="EMBL" id="KAF9490701.1"/>
    </source>
</evidence>
<name>A0A9P6D340_PLEER</name>
<dbReference type="Pfam" id="PF03439">
    <property type="entry name" value="Spt5-NGN"/>
    <property type="match status" value="1"/>
</dbReference>
<evidence type="ECO:0008006" key="5">
    <source>
        <dbReference type="Google" id="ProtNLM"/>
    </source>
</evidence>
<dbReference type="GO" id="GO:0006368">
    <property type="term" value="P:transcription elongation by RNA polymerase II"/>
    <property type="evidence" value="ECO:0007669"/>
    <property type="project" value="TreeGrafter"/>
</dbReference>
<keyword evidence="4" id="KW-1185">Reference proteome</keyword>
<feature type="domain" description="Spt5 transcription elongation factor N-terminal" evidence="2">
    <location>
        <begin position="14"/>
        <end position="89"/>
    </location>
</feature>
<dbReference type="GO" id="GO:0032784">
    <property type="term" value="P:regulation of DNA-templated transcription elongation"/>
    <property type="evidence" value="ECO:0007669"/>
    <property type="project" value="InterPro"/>
</dbReference>